<dbReference type="Pfam" id="PF01345">
    <property type="entry name" value="DUF11"/>
    <property type="match status" value="1"/>
</dbReference>
<evidence type="ECO:0000259" key="5">
    <source>
        <dbReference type="Pfam" id="PF17210"/>
    </source>
</evidence>
<dbReference type="SUPFAM" id="SSF51004">
    <property type="entry name" value="C-terminal (heme d1) domain of cytochrome cd1-nitrite reductase"/>
    <property type="match status" value="1"/>
</dbReference>
<dbReference type="Proteomes" id="UP000192491">
    <property type="component" value="Unassembled WGS sequence"/>
</dbReference>
<dbReference type="Gene3D" id="2.60.40.10">
    <property type="entry name" value="Immunoglobulins"/>
    <property type="match status" value="2"/>
</dbReference>
<feature type="domain" description="DUF11" evidence="4">
    <location>
        <begin position="819"/>
        <end position="902"/>
    </location>
</feature>
<dbReference type="SUPFAM" id="SSF117074">
    <property type="entry name" value="Hypothetical protein PA1324"/>
    <property type="match status" value="2"/>
</dbReference>
<keyword evidence="2" id="KW-0964">Secreted</keyword>
<sequence length="903" mass="94917">MKHYRQLWLGTLGATLFVPQMVLADISGTVFRDFNANGTQDSAEPLVAGVLVKAFDSSGNQCGTTQTTTAGGTPNYSLAGCSGSVRVEFETPASGCQIDKTTDFSALGGDAYGTSVQFLSNGSSGTANFAVHYPGEYGGSAGNTPKLFNVVMRAGDPLASAPAGDESYTANQSTVLASDYFIDSVAATDTPWSKTAAQRQLGHTVLAKASQTGTLWGNAYSAPAKRLFVSAFVRRHAGLGPLGAGGIYMIDPANPNLSANLGFVSLDNLGFPTHAASGTYNIKSNSARSLPAVPAGVPTHDTDAYQQVGKTALGDLDISADGRYLFTVNLYDRKLYRLDLQNPAAPIVPTAAQVTAYDIPNTNCTGTAGEYRPFGIKTHRNKLYVGTVCSGENAAESVVGTSATMKLNVFEYDANNLATAPTLHYSQDLSYRDSTKLHSDNVSGQWFPWKTTYDDIGYNAPLLTDIEFDNQGNMLLGLADRNSYQTGSANYPINSAQTSSRTKYYGNGDIIKLNRDASCHYTPATGAYVNNDFYDDAARWIRTYNPATCGANGSTCHNETPLGGITTHRFGDHNEVVGAANVPVTATSNGYVAWDNTTGAQVRANEIWFDPNYQTSPNSFFGKAGGLGDLETLSEVAPIEIGNRVWLDTDNDCLQDAGENGIPNVQVQLLSGATVVATATTAADGTYYFTNAAGTDTTSKKFGLTQLQPNTAYTVKFPTTVTVSGTAYNLTTATAGGNTLIDSNAPTSGEVTVAAADIPTAGANNHSFDVGYSSVPPPTGCTTITNNASITQSGISDPVAGNNSASAAIQVNCTTPKTDLKLVKTASKTTVRKGDTLTYTLVLENESDVDATGVVVNDKLPTAMTYVSHAPATASYDSTTGNWTVGTLAARQKITLTIDVTVN</sequence>
<dbReference type="InterPro" id="IPR033764">
    <property type="entry name" value="Sdr_B"/>
</dbReference>
<dbReference type="AlphaFoldDB" id="A0A1Y1QBX9"/>
<proteinExistence type="predicted"/>
<evidence type="ECO:0008006" key="8">
    <source>
        <dbReference type="Google" id="ProtNLM"/>
    </source>
</evidence>
<evidence type="ECO:0000259" key="4">
    <source>
        <dbReference type="Pfam" id="PF01345"/>
    </source>
</evidence>
<evidence type="ECO:0000313" key="6">
    <source>
        <dbReference type="EMBL" id="OQX02351.1"/>
    </source>
</evidence>
<dbReference type="Pfam" id="PF17210">
    <property type="entry name" value="SdrD_B"/>
    <property type="match status" value="2"/>
</dbReference>
<feature type="domain" description="SD-repeat containing protein B" evidence="5">
    <location>
        <begin position="26"/>
        <end position="94"/>
    </location>
</feature>
<dbReference type="EMBL" id="MTEJ01000496">
    <property type="protein sequence ID" value="OQX02351.1"/>
    <property type="molecule type" value="Genomic_DNA"/>
</dbReference>
<accession>A0A1Y1QBX9</accession>
<reference evidence="6 7" key="1">
    <citation type="submission" date="2017-01" db="EMBL/GenBank/DDBJ databases">
        <title>Novel large sulfur bacteria in the metagenomes of groundwater-fed chemosynthetic microbial mats in the Lake Huron basin.</title>
        <authorList>
            <person name="Sharrar A.M."/>
            <person name="Flood B.E."/>
            <person name="Bailey J.V."/>
            <person name="Jones D.S."/>
            <person name="Biddanda B."/>
            <person name="Ruberg S.A."/>
            <person name="Marcus D.N."/>
            <person name="Dick G.J."/>
        </authorList>
    </citation>
    <scope>NUCLEOTIDE SEQUENCE [LARGE SCALE GENOMIC DNA]</scope>
    <source>
        <strain evidence="6">A8</strain>
    </source>
</reference>
<name>A0A1Y1QBX9_9GAMM</name>
<dbReference type="InterPro" id="IPR013783">
    <property type="entry name" value="Ig-like_fold"/>
</dbReference>
<evidence type="ECO:0000256" key="2">
    <source>
        <dbReference type="ARBA" id="ARBA00022525"/>
    </source>
</evidence>
<keyword evidence="3" id="KW-0732">Signal</keyword>
<protein>
    <recommendedName>
        <fullName evidence="8">DUF11 domain-containing protein</fullName>
    </recommendedName>
</protein>
<dbReference type="InterPro" id="IPR011048">
    <property type="entry name" value="Haem_d1_sf"/>
</dbReference>
<comment type="caution">
    <text evidence="6">The sequence shown here is derived from an EMBL/GenBank/DDBJ whole genome shotgun (WGS) entry which is preliminary data.</text>
</comment>
<dbReference type="InterPro" id="IPR051417">
    <property type="entry name" value="SDr/BOS_complex"/>
</dbReference>
<dbReference type="InterPro" id="IPR001434">
    <property type="entry name" value="OmcB-like_DUF11"/>
</dbReference>
<evidence type="ECO:0000256" key="1">
    <source>
        <dbReference type="ARBA" id="ARBA00004613"/>
    </source>
</evidence>
<feature type="domain" description="SD-repeat containing protein B" evidence="5">
    <location>
        <begin position="640"/>
        <end position="772"/>
    </location>
</feature>
<evidence type="ECO:0000313" key="7">
    <source>
        <dbReference type="Proteomes" id="UP000192491"/>
    </source>
</evidence>
<comment type="subcellular location">
    <subcellularLocation>
        <location evidence="1">Secreted</location>
    </subcellularLocation>
</comment>
<dbReference type="GO" id="GO:0005576">
    <property type="term" value="C:extracellular region"/>
    <property type="evidence" value="ECO:0007669"/>
    <property type="project" value="UniProtKB-SubCell"/>
</dbReference>
<gene>
    <name evidence="6" type="ORF">BWK73_43020</name>
</gene>
<dbReference type="PANTHER" id="PTHR23303:SF15">
    <property type="entry name" value="COLOSSIN-A"/>
    <property type="match status" value="1"/>
</dbReference>
<dbReference type="Gene3D" id="2.60.40.1170">
    <property type="entry name" value="Mu homology domain, subdomain B"/>
    <property type="match status" value="1"/>
</dbReference>
<evidence type="ECO:0000256" key="3">
    <source>
        <dbReference type="ARBA" id="ARBA00022729"/>
    </source>
</evidence>
<dbReference type="PANTHER" id="PTHR23303">
    <property type="entry name" value="CARBOXYPEPTIDASE REGULATORY REGION-CONTAINING"/>
    <property type="match status" value="1"/>
</dbReference>
<dbReference type="NCBIfam" id="TIGR01451">
    <property type="entry name" value="B_ant_repeat"/>
    <property type="match status" value="1"/>
</dbReference>
<dbReference type="InterPro" id="IPR047589">
    <property type="entry name" value="DUF11_rpt"/>
</dbReference>
<organism evidence="6 7">
    <name type="scientific">Thiothrix lacustris</name>
    <dbReference type="NCBI Taxonomy" id="525917"/>
    <lineage>
        <taxon>Bacteria</taxon>
        <taxon>Pseudomonadati</taxon>
        <taxon>Pseudomonadota</taxon>
        <taxon>Gammaproteobacteria</taxon>
        <taxon>Thiotrichales</taxon>
        <taxon>Thiotrichaceae</taxon>
        <taxon>Thiothrix</taxon>
    </lineage>
</organism>